<gene>
    <name evidence="2" type="ORF">ADIMK_4162</name>
</gene>
<dbReference type="OrthoDB" id="5740565at2"/>
<proteinExistence type="predicted"/>
<evidence type="ECO:0000313" key="3">
    <source>
        <dbReference type="Proteomes" id="UP000028252"/>
    </source>
</evidence>
<evidence type="ECO:0000259" key="1">
    <source>
        <dbReference type="PROSITE" id="PS50042"/>
    </source>
</evidence>
<dbReference type="STRING" id="1232683.ADIMK_4162"/>
<dbReference type="PROSITE" id="PS50042">
    <property type="entry name" value="CNMP_BINDING_3"/>
    <property type="match status" value="1"/>
</dbReference>
<organism evidence="2 3">
    <name type="scientific">Marinobacterium lacunae</name>
    <dbReference type="NCBI Taxonomy" id="1232683"/>
    <lineage>
        <taxon>Bacteria</taxon>
        <taxon>Pseudomonadati</taxon>
        <taxon>Pseudomonadota</taxon>
        <taxon>Gammaproteobacteria</taxon>
        <taxon>Oceanospirillales</taxon>
        <taxon>Oceanospirillaceae</taxon>
        <taxon>Marinobacterium</taxon>
    </lineage>
</organism>
<dbReference type="InterPro" id="IPR018490">
    <property type="entry name" value="cNMP-bd_dom_sf"/>
</dbReference>
<dbReference type="SUPFAM" id="SSF51206">
    <property type="entry name" value="cAMP-binding domain-like"/>
    <property type="match status" value="1"/>
</dbReference>
<dbReference type="eggNOG" id="COG0664">
    <property type="taxonomic scope" value="Bacteria"/>
</dbReference>
<dbReference type="PATRIC" id="fig|1232683.4.peg.4093"/>
<sequence length="164" mass="18212">MKNLDAQRLIAESGLDYFKGASTFGALSDDALRFLLNNGQVHGVETDEAIFHSGEPGSFFVVVLSGKVGYYREVGRERLLIREVKFGEEVGYVSMIGLFNRKGSVYALEPSVVLKVDSNLFFQLHIDFPSDFGILMLNLSRELARTIDCINTKLTAIATGHCRE</sequence>
<dbReference type="EMBL" id="JMQN01000063">
    <property type="protein sequence ID" value="KEA61705.1"/>
    <property type="molecule type" value="Genomic_DNA"/>
</dbReference>
<protein>
    <recommendedName>
        <fullName evidence="1">Cyclic nucleotide-binding domain-containing protein</fullName>
    </recommendedName>
</protein>
<dbReference type="CDD" id="cd00038">
    <property type="entry name" value="CAP_ED"/>
    <property type="match status" value="1"/>
</dbReference>
<name>A0A081FT50_9GAMM</name>
<dbReference type="Pfam" id="PF00027">
    <property type="entry name" value="cNMP_binding"/>
    <property type="match status" value="1"/>
</dbReference>
<feature type="domain" description="Cyclic nucleotide-binding" evidence="1">
    <location>
        <begin position="23"/>
        <end position="124"/>
    </location>
</feature>
<dbReference type="AlphaFoldDB" id="A0A081FT50"/>
<reference evidence="2 3" key="1">
    <citation type="submission" date="2014-04" db="EMBL/GenBank/DDBJ databases">
        <title>Marinobacterium kochiensis sp. nov., isolated from sediment sample collected from Kochi backwaters in Kerala, India.</title>
        <authorList>
            <person name="Singh A."/>
            <person name="Pinnaka A.K."/>
        </authorList>
    </citation>
    <scope>NUCLEOTIDE SEQUENCE [LARGE SCALE GENOMIC DNA]</scope>
    <source>
        <strain evidence="2 3">AK27</strain>
    </source>
</reference>
<dbReference type="RefSeq" id="WP_051693198.1">
    <property type="nucleotide sequence ID" value="NZ_JMQN01000063.1"/>
</dbReference>
<dbReference type="InterPro" id="IPR014710">
    <property type="entry name" value="RmlC-like_jellyroll"/>
</dbReference>
<dbReference type="Proteomes" id="UP000028252">
    <property type="component" value="Unassembled WGS sequence"/>
</dbReference>
<dbReference type="InterPro" id="IPR000595">
    <property type="entry name" value="cNMP-bd_dom"/>
</dbReference>
<dbReference type="Gene3D" id="2.60.120.10">
    <property type="entry name" value="Jelly Rolls"/>
    <property type="match status" value="1"/>
</dbReference>
<evidence type="ECO:0000313" key="2">
    <source>
        <dbReference type="EMBL" id="KEA61705.1"/>
    </source>
</evidence>
<keyword evidence="3" id="KW-1185">Reference proteome</keyword>
<comment type="caution">
    <text evidence="2">The sequence shown here is derived from an EMBL/GenBank/DDBJ whole genome shotgun (WGS) entry which is preliminary data.</text>
</comment>
<accession>A0A081FT50</accession>